<evidence type="ECO:0000259" key="3">
    <source>
        <dbReference type="PROSITE" id="PS51186"/>
    </source>
</evidence>
<dbReference type="GO" id="GO:0005737">
    <property type="term" value="C:cytoplasm"/>
    <property type="evidence" value="ECO:0007669"/>
    <property type="project" value="TreeGrafter"/>
</dbReference>
<dbReference type="InterPro" id="IPR000182">
    <property type="entry name" value="GNAT_dom"/>
</dbReference>
<dbReference type="GO" id="GO:0008080">
    <property type="term" value="F:N-acetyltransferase activity"/>
    <property type="evidence" value="ECO:0007669"/>
    <property type="project" value="InterPro"/>
</dbReference>
<organism evidence="4 5">
    <name type="scientific">Solibacillus silvestris (strain StLB046)</name>
    <name type="common">Bacillus silvestris</name>
    <dbReference type="NCBI Taxonomy" id="1002809"/>
    <lineage>
        <taxon>Bacteria</taxon>
        <taxon>Bacillati</taxon>
        <taxon>Bacillota</taxon>
        <taxon>Bacilli</taxon>
        <taxon>Bacillales</taxon>
        <taxon>Caryophanaceae</taxon>
        <taxon>Solibacillus</taxon>
    </lineage>
</organism>
<dbReference type="eggNOG" id="COG0454">
    <property type="taxonomic scope" value="Bacteria"/>
</dbReference>
<dbReference type="PANTHER" id="PTHR43626:SF4">
    <property type="entry name" value="GCN5-RELATED N-ACETYLTRANSFERASE 2, CHLOROPLASTIC"/>
    <property type="match status" value="1"/>
</dbReference>
<dbReference type="SUPFAM" id="SSF55729">
    <property type="entry name" value="Acyl-CoA N-acyltransferases (Nat)"/>
    <property type="match status" value="1"/>
</dbReference>
<evidence type="ECO:0000313" key="5">
    <source>
        <dbReference type="Proteomes" id="UP000006691"/>
    </source>
</evidence>
<dbReference type="Gene3D" id="3.40.630.30">
    <property type="match status" value="1"/>
</dbReference>
<evidence type="ECO:0000313" key="4">
    <source>
        <dbReference type="EMBL" id="BAK16694.1"/>
    </source>
</evidence>
<evidence type="ECO:0000256" key="1">
    <source>
        <dbReference type="ARBA" id="ARBA00022679"/>
    </source>
</evidence>
<sequence length="151" mass="17408">MYQYFNGFVIREGTDGIPADFVESLFKDAGWAKNIPSWQKEKYSLIFKNSTWAFTVWDNERMIAMVRVISDQIMAANIMDLVVLTEYRGKGLGKKLVELCIQKLPHGDWFAHTSANNFKFYESCGLEVKDVSTHGTCVYYGYIQARKDGHR</sequence>
<dbReference type="PATRIC" id="fig|1002809.3.peg.2292"/>
<dbReference type="STRING" id="1002809.SSIL_2271"/>
<dbReference type="PROSITE" id="PS51186">
    <property type="entry name" value="GNAT"/>
    <property type="match status" value="1"/>
</dbReference>
<dbReference type="EMBL" id="AP012157">
    <property type="protein sequence ID" value="BAK16694.1"/>
    <property type="molecule type" value="Genomic_DNA"/>
</dbReference>
<dbReference type="HOGENOM" id="CLU_1728221_0_0_9"/>
<reference evidence="4 5" key="2">
    <citation type="journal article" date="2012" name="J. Biosci. Bioeng.">
        <title>Complete genome sequence and characterization of the N-acylhomoserine lactone-degrading gene of the potato leaf-associated Solibacillus silvestris.</title>
        <authorList>
            <person name="Morohoshi T."/>
            <person name="Tominaga Y."/>
            <person name="Someya N."/>
            <person name="Ikeda T."/>
        </authorList>
    </citation>
    <scope>NUCLEOTIDE SEQUENCE [LARGE SCALE GENOMIC DNA]</scope>
    <source>
        <strain evidence="4 5">StLB046</strain>
    </source>
</reference>
<keyword evidence="1" id="KW-0808">Transferase</keyword>
<dbReference type="InterPro" id="IPR016181">
    <property type="entry name" value="Acyl_CoA_acyltransferase"/>
</dbReference>
<dbReference type="RefSeq" id="WP_014823960.1">
    <property type="nucleotide sequence ID" value="NC_018065.1"/>
</dbReference>
<dbReference type="InterPro" id="IPR045039">
    <property type="entry name" value="NSI-like"/>
</dbReference>
<dbReference type="Pfam" id="PF00583">
    <property type="entry name" value="Acetyltransf_1"/>
    <property type="match status" value="1"/>
</dbReference>
<keyword evidence="2" id="KW-0012">Acyltransferase</keyword>
<evidence type="ECO:0000256" key="2">
    <source>
        <dbReference type="ARBA" id="ARBA00023315"/>
    </source>
</evidence>
<reference evidence="5" key="1">
    <citation type="submission" date="2011-04" db="EMBL/GenBank/DDBJ databases">
        <title>Genome sequence of Solibacillus silvestris StLB046.</title>
        <authorList>
            <person name="Morohoshi T."/>
            <person name="Someya N."/>
            <person name="Ikeda T."/>
        </authorList>
    </citation>
    <scope>NUCLEOTIDE SEQUENCE [LARGE SCALE GENOMIC DNA]</scope>
    <source>
        <strain evidence="5">StLB046</strain>
    </source>
</reference>
<proteinExistence type="predicted"/>
<dbReference type="CDD" id="cd04301">
    <property type="entry name" value="NAT_SF"/>
    <property type="match status" value="1"/>
</dbReference>
<dbReference type="KEGG" id="siv:SSIL_2271"/>
<keyword evidence="5" id="KW-1185">Reference proteome</keyword>
<protein>
    <submittedName>
        <fullName evidence="4">Histone acetyltransferase HPA2</fullName>
    </submittedName>
</protein>
<gene>
    <name evidence="4" type="ordered locus">SSIL_2271</name>
</gene>
<dbReference type="Proteomes" id="UP000006691">
    <property type="component" value="Chromosome"/>
</dbReference>
<dbReference type="AlphaFoldDB" id="F2F9G7"/>
<feature type="domain" description="N-acetyltransferase" evidence="3">
    <location>
        <begin position="8"/>
        <end position="146"/>
    </location>
</feature>
<dbReference type="PANTHER" id="PTHR43626">
    <property type="entry name" value="ACYL-COA N-ACYLTRANSFERASE"/>
    <property type="match status" value="1"/>
</dbReference>
<accession>F2F9G7</accession>
<name>F2F9G7_SOLSS</name>